<dbReference type="AlphaFoldDB" id="X0WR56"/>
<accession>X0WR56</accession>
<feature type="non-terminal residue" evidence="1">
    <location>
        <position position="215"/>
    </location>
</feature>
<protein>
    <submittedName>
        <fullName evidence="1">Uncharacterized protein</fullName>
    </submittedName>
</protein>
<organism evidence="1">
    <name type="scientific">marine sediment metagenome</name>
    <dbReference type="NCBI Taxonomy" id="412755"/>
    <lineage>
        <taxon>unclassified sequences</taxon>
        <taxon>metagenomes</taxon>
        <taxon>ecological metagenomes</taxon>
    </lineage>
</organism>
<proteinExistence type="predicted"/>
<sequence>MDSGFRHILYGAAPLQNLDDIMRRTPIPREIYMRFPVTEAGAALPMGQAPKAGPLTYFFGEIGTSTIADLPWPLGKRPFWTRSAKVLETFTENHPTIAKAMRVWNWGNFGSSMKQYNAWFEFAMSVRLYDSLYWRTFLPMDAKVGERLIVQLLGDASPETIKRARSIWKQAEANPAKLQQLIAESVYGKGVGRGRPVFSFLIPDEVNTWLRGMPV</sequence>
<reference evidence="1" key="1">
    <citation type="journal article" date="2014" name="Front. Microbiol.">
        <title>High frequency of phylogenetically diverse reductive dehalogenase-homologous genes in deep subseafloor sedimentary metagenomes.</title>
        <authorList>
            <person name="Kawai M."/>
            <person name="Futagami T."/>
            <person name="Toyoda A."/>
            <person name="Takaki Y."/>
            <person name="Nishi S."/>
            <person name="Hori S."/>
            <person name="Arai W."/>
            <person name="Tsubouchi T."/>
            <person name="Morono Y."/>
            <person name="Uchiyama I."/>
            <person name="Ito T."/>
            <person name="Fujiyama A."/>
            <person name="Inagaki F."/>
            <person name="Takami H."/>
        </authorList>
    </citation>
    <scope>NUCLEOTIDE SEQUENCE</scope>
    <source>
        <strain evidence="1">Expedition CK06-06</strain>
    </source>
</reference>
<dbReference type="EMBL" id="BARS01034900">
    <property type="protein sequence ID" value="GAG26988.1"/>
    <property type="molecule type" value="Genomic_DNA"/>
</dbReference>
<gene>
    <name evidence="1" type="ORF">S01H1_53858</name>
</gene>
<evidence type="ECO:0000313" key="1">
    <source>
        <dbReference type="EMBL" id="GAG26988.1"/>
    </source>
</evidence>
<name>X0WR56_9ZZZZ</name>
<comment type="caution">
    <text evidence="1">The sequence shown here is derived from an EMBL/GenBank/DDBJ whole genome shotgun (WGS) entry which is preliminary data.</text>
</comment>